<accession>K2GEE2</accession>
<dbReference type="Pfam" id="PF02491">
    <property type="entry name" value="SHS2_FTSA"/>
    <property type="match status" value="1"/>
</dbReference>
<dbReference type="InterPro" id="IPR003494">
    <property type="entry name" value="SHS2_FtsA"/>
</dbReference>
<gene>
    <name evidence="5" type="primary">ftsA</name>
    <name evidence="7" type="ORF">ACD_3C00042G0009</name>
</gene>
<dbReference type="GO" id="GO:0043093">
    <property type="term" value="P:FtsZ-dependent cytokinesis"/>
    <property type="evidence" value="ECO:0007669"/>
    <property type="project" value="UniProtKB-UniRule"/>
</dbReference>
<reference evidence="7" key="1">
    <citation type="journal article" date="2012" name="Science">
        <title>Fermentation, hydrogen, and sulfur metabolism in multiple uncultivated bacterial phyla.</title>
        <authorList>
            <person name="Wrighton K.C."/>
            <person name="Thomas B.C."/>
            <person name="Sharon I."/>
            <person name="Miller C.S."/>
            <person name="Castelle C.J."/>
            <person name="VerBerkmoes N.C."/>
            <person name="Wilkins M.J."/>
            <person name="Hettich R.L."/>
            <person name="Lipton M.S."/>
            <person name="Williams K.H."/>
            <person name="Long P.E."/>
            <person name="Banfield J.F."/>
        </authorList>
    </citation>
    <scope>NUCLEOTIDE SEQUENCE [LARGE SCALE GENOMIC DNA]</scope>
</reference>
<evidence type="ECO:0000256" key="4">
    <source>
        <dbReference type="ARBA" id="ARBA00023306"/>
    </source>
</evidence>
<evidence type="ECO:0000313" key="7">
    <source>
        <dbReference type="EMBL" id="EKE28594.1"/>
    </source>
</evidence>
<dbReference type="AlphaFoldDB" id="K2GEE2"/>
<evidence type="ECO:0000259" key="6">
    <source>
        <dbReference type="SMART" id="SM00842"/>
    </source>
</evidence>
<feature type="domain" description="SHS2" evidence="6">
    <location>
        <begin position="83"/>
        <end position="269"/>
    </location>
</feature>
<dbReference type="Gene3D" id="3.30.420.40">
    <property type="match status" value="1"/>
</dbReference>
<dbReference type="Gene3D" id="3.30.1490.110">
    <property type="match status" value="1"/>
</dbReference>
<keyword evidence="1 5" id="KW-1003">Cell membrane</keyword>
<comment type="subunit">
    <text evidence="5">Self-interacts. Interacts with FtsZ.</text>
</comment>
<dbReference type="HAMAP" id="MF_02033">
    <property type="entry name" value="FtsA"/>
    <property type="match status" value="1"/>
</dbReference>
<dbReference type="GO" id="GO:0009898">
    <property type="term" value="C:cytoplasmic side of plasma membrane"/>
    <property type="evidence" value="ECO:0007669"/>
    <property type="project" value="UniProtKB-UniRule"/>
</dbReference>
<evidence type="ECO:0000256" key="2">
    <source>
        <dbReference type="ARBA" id="ARBA00022618"/>
    </source>
</evidence>
<keyword evidence="4 5" id="KW-0131">Cell cycle</keyword>
<comment type="similarity">
    <text evidence="5">Belongs to the FtsA/MreB family.</text>
</comment>
<keyword evidence="2 5" id="KW-0132">Cell division</keyword>
<dbReference type="InterPro" id="IPR020823">
    <property type="entry name" value="Cell_div_FtsA"/>
</dbReference>
<dbReference type="SMART" id="SM00842">
    <property type="entry name" value="FtsA"/>
    <property type="match status" value="1"/>
</dbReference>
<dbReference type="EMBL" id="AMFJ01000316">
    <property type="protein sequence ID" value="EKE28594.1"/>
    <property type="molecule type" value="Genomic_DNA"/>
</dbReference>
<dbReference type="PANTHER" id="PTHR32432:SF4">
    <property type="entry name" value="CELL DIVISION PROTEIN FTSA"/>
    <property type="match status" value="1"/>
</dbReference>
<evidence type="ECO:0000256" key="5">
    <source>
        <dbReference type="HAMAP-Rule" id="MF_02033"/>
    </source>
</evidence>
<comment type="subcellular location">
    <subcellularLocation>
        <location evidence="5">Cell membrane</location>
        <topology evidence="5">Peripheral membrane protein</topology>
        <orientation evidence="5">Cytoplasmic side</orientation>
    </subcellularLocation>
    <text evidence="5">Localizes to the Z ring in an FtsZ-dependent manner. Targeted to the membrane through a conserved C-terminal amphipathic helix.</text>
</comment>
<dbReference type="GO" id="GO:0032153">
    <property type="term" value="C:cell division site"/>
    <property type="evidence" value="ECO:0007669"/>
    <property type="project" value="UniProtKB-UniRule"/>
</dbReference>
<evidence type="ECO:0000256" key="1">
    <source>
        <dbReference type="ARBA" id="ARBA00022475"/>
    </source>
</evidence>
<comment type="function">
    <text evidence="5">Cell division protein that is involved in the assembly of the Z ring. May serve as a membrane anchor for the Z ring.</text>
</comment>
<dbReference type="SUPFAM" id="SSF53067">
    <property type="entry name" value="Actin-like ATPase domain"/>
    <property type="match status" value="2"/>
</dbReference>
<comment type="caution">
    <text evidence="7">The sequence shown here is derived from an EMBL/GenBank/DDBJ whole genome shotgun (WGS) entry which is preliminary data.</text>
</comment>
<name>K2GEE2_9BACT</name>
<dbReference type="Pfam" id="PF14450">
    <property type="entry name" value="FtsA"/>
    <property type="match status" value="1"/>
</dbReference>
<protein>
    <recommendedName>
        <fullName evidence="5">Cell division protein FtsA</fullName>
    </recommendedName>
</protein>
<proteinExistence type="inferred from homology"/>
<dbReference type="NCBIfam" id="TIGR01174">
    <property type="entry name" value="ftsA"/>
    <property type="match status" value="1"/>
</dbReference>
<dbReference type="PANTHER" id="PTHR32432">
    <property type="entry name" value="CELL DIVISION PROTEIN FTSA-RELATED"/>
    <property type="match status" value="1"/>
</dbReference>
<dbReference type="InterPro" id="IPR043129">
    <property type="entry name" value="ATPase_NBD"/>
</dbReference>
<dbReference type="InterPro" id="IPR050696">
    <property type="entry name" value="FtsA/MreB"/>
</dbReference>
<evidence type="ECO:0000256" key="3">
    <source>
        <dbReference type="ARBA" id="ARBA00023136"/>
    </source>
</evidence>
<sequence length="485" mass="57377">MIWGLLIFGLIKINTLLKNLANKFFIFNWKKHHHAYNATSKRRYGFCDFTKSFLIKESCRIKILYTHFITNFLREKMVSWETFTAIDIWSNKIKTIIWVFNEEKKLRVLWVWVTPSHAVRKWNILDMEEFKKNINDSLEEAEKMTWEQVAHAYLTVSWTWIDISTNKWIVAIMDHEITEDDVNRGLDMAQNWVDLQNRVVLKVIPETFALDFEAWIKNPIWMTAKKLEVVAHIFSIGANILNNIKKWVFDNGVDITDIYPWLITAPEAVLTKRQKELWVVCIDIWANTTWITVYEEWALIYSSVIPLGWENVTSDIALWARVSIDLAEKLKVEYGDVMLCKTEKRDEEIELDKLSKNETGKISLKYLSEIVRARYSEMFYFISAELKKIWKDWMLPEWAVLTWGWVKMKWILELSKEVLRLPATIGLPEDSDFISGTSVSDPQFSSVIGTLILSQRYWSHKWSSNFDIWGFWNSIKNLFAKIVPK</sequence>
<organism evidence="7">
    <name type="scientific">uncultured bacterium</name>
    <name type="common">gcode 4</name>
    <dbReference type="NCBI Taxonomy" id="1234023"/>
    <lineage>
        <taxon>Bacteria</taxon>
        <taxon>environmental samples</taxon>
    </lineage>
</organism>
<keyword evidence="3 5" id="KW-0472">Membrane</keyword>